<name>A0AAV1DVV8_OLDCO</name>
<dbReference type="EMBL" id="OX459124">
    <property type="protein sequence ID" value="CAI9111829.1"/>
    <property type="molecule type" value="Genomic_DNA"/>
</dbReference>
<dbReference type="AlphaFoldDB" id="A0AAV1DVV8"/>
<proteinExistence type="predicted"/>
<gene>
    <name evidence="1" type="ORF">OLC1_LOCUS19132</name>
</gene>
<protein>
    <submittedName>
        <fullName evidence="1">OLC1v1012152C1</fullName>
    </submittedName>
</protein>
<organism evidence="1 2">
    <name type="scientific">Oldenlandia corymbosa var. corymbosa</name>
    <dbReference type="NCBI Taxonomy" id="529605"/>
    <lineage>
        <taxon>Eukaryota</taxon>
        <taxon>Viridiplantae</taxon>
        <taxon>Streptophyta</taxon>
        <taxon>Embryophyta</taxon>
        <taxon>Tracheophyta</taxon>
        <taxon>Spermatophyta</taxon>
        <taxon>Magnoliopsida</taxon>
        <taxon>eudicotyledons</taxon>
        <taxon>Gunneridae</taxon>
        <taxon>Pentapetalae</taxon>
        <taxon>asterids</taxon>
        <taxon>lamiids</taxon>
        <taxon>Gentianales</taxon>
        <taxon>Rubiaceae</taxon>
        <taxon>Rubioideae</taxon>
        <taxon>Spermacoceae</taxon>
        <taxon>Hedyotis-Oldenlandia complex</taxon>
        <taxon>Oldenlandia</taxon>
    </lineage>
</organism>
<evidence type="ECO:0000313" key="1">
    <source>
        <dbReference type="EMBL" id="CAI9111829.1"/>
    </source>
</evidence>
<evidence type="ECO:0000313" key="2">
    <source>
        <dbReference type="Proteomes" id="UP001161247"/>
    </source>
</evidence>
<reference evidence="1" key="1">
    <citation type="submission" date="2023-03" db="EMBL/GenBank/DDBJ databases">
        <authorList>
            <person name="Julca I."/>
        </authorList>
    </citation>
    <scope>NUCLEOTIDE SEQUENCE</scope>
</reference>
<keyword evidence="2" id="KW-1185">Reference proteome</keyword>
<sequence length="138" mass="15941">MVPPYLPRIDWNRVYILLPPFLRKGDSFPCIYSAPVIEKGLTVPPAEMQSLKDIPKSERKEYRMKSLSEVMQRHIDGFINKVVDDQEEEINLLKNSTGEAKAAVELWKNKAVTYQAEIKEVTIAAHKPCYCPTERRNH</sequence>
<dbReference type="Proteomes" id="UP001161247">
    <property type="component" value="Chromosome 7"/>
</dbReference>
<accession>A0AAV1DVV8</accession>